<keyword evidence="1" id="KW-0812">Transmembrane</keyword>
<evidence type="ECO:0000313" key="2">
    <source>
        <dbReference type="EMBL" id="MBU9766148.1"/>
    </source>
</evidence>
<evidence type="ECO:0000256" key="1">
    <source>
        <dbReference type="SAM" id="Phobius"/>
    </source>
</evidence>
<organism evidence="2 3">
    <name type="scientific">[Mycobacterium] fortunisiensis</name>
    <dbReference type="NCBI Taxonomy" id="2600579"/>
    <lineage>
        <taxon>Bacteria</taxon>
        <taxon>Bacillati</taxon>
        <taxon>Actinomycetota</taxon>
        <taxon>Actinomycetes</taxon>
        <taxon>Mycobacteriales</taxon>
        <taxon>Mycobacteriaceae</taxon>
        <taxon>Mycolicibacterium</taxon>
    </lineage>
</organism>
<protein>
    <submittedName>
        <fullName evidence="2">Uncharacterized protein</fullName>
    </submittedName>
</protein>
<gene>
    <name evidence="2" type="ORF">FR943_20180</name>
</gene>
<comment type="caution">
    <text evidence="2">The sequence shown here is derived from an EMBL/GenBank/DDBJ whole genome shotgun (WGS) entry which is preliminary data.</text>
</comment>
<evidence type="ECO:0000313" key="3">
    <source>
        <dbReference type="Proteomes" id="UP000812982"/>
    </source>
</evidence>
<proteinExistence type="predicted"/>
<dbReference type="EMBL" id="VOMB01000022">
    <property type="protein sequence ID" value="MBU9766148.1"/>
    <property type="molecule type" value="Genomic_DNA"/>
</dbReference>
<accession>A0ABS6KRQ6</accession>
<dbReference type="RefSeq" id="WP_217160020.1">
    <property type="nucleotide sequence ID" value="NZ_VOMB01000022.1"/>
</dbReference>
<keyword evidence="3" id="KW-1185">Reference proteome</keyword>
<keyword evidence="1" id="KW-0472">Membrane</keyword>
<sequence length="59" mass="6816">MDPHEPVRDDDGVHGWFEGKRWRGARAFVWVAWVVTALLLALCVMVMLLNGHSTPYFNF</sequence>
<keyword evidence="1" id="KW-1133">Transmembrane helix</keyword>
<name>A0ABS6KRQ6_9MYCO</name>
<dbReference type="Proteomes" id="UP000812982">
    <property type="component" value="Unassembled WGS sequence"/>
</dbReference>
<reference evidence="2 3" key="1">
    <citation type="journal article" date="2021" name="Sci. Rep.">
        <title>Phenotypic and genomic hallmarks of a novel, potentially pathogenic rapidly growing Mycobacterium species related to the Mycobacterium fortuitum complex.</title>
        <authorList>
            <person name="Gharbi R."/>
            <person name="Khanna V."/>
            <person name="Frigui W."/>
            <person name="Mhenni B."/>
            <person name="Brosch R."/>
            <person name="Mardassi H."/>
        </authorList>
    </citation>
    <scope>NUCLEOTIDE SEQUENCE [LARGE SCALE GENOMIC DNA]</scope>
    <source>
        <strain evidence="2 3">TNTM28</strain>
    </source>
</reference>
<feature type="transmembrane region" description="Helical" evidence="1">
    <location>
        <begin position="27"/>
        <end position="49"/>
    </location>
</feature>